<feature type="binding site" evidence="8">
    <location>
        <position position="103"/>
    </location>
    <ligand>
        <name>substrate</name>
    </ligand>
</feature>
<gene>
    <name evidence="10" type="ORF">LUZ63_003248</name>
</gene>
<evidence type="ECO:0000256" key="1">
    <source>
        <dbReference type="ARBA" id="ARBA00001342"/>
    </source>
</evidence>
<dbReference type="OrthoDB" id="1476984at2759"/>
<feature type="binding site" evidence="8">
    <location>
        <position position="104"/>
    </location>
    <ligand>
        <name>Mg(2+)</name>
        <dbReference type="ChEBI" id="CHEBI:18420"/>
    </ligand>
</feature>
<dbReference type="GO" id="GO:0008948">
    <property type="term" value="F:oxaloacetate decarboxylase activity"/>
    <property type="evidence" value="ECO:0007669"/>
    <property type="project" value="UniProtKB-EC"/>
</dbReference>
<comment type="subunit">
    <text evidence="3 9">Homotrimer.</text>
</comment>
<evidence type="ECO:0000256" key="8">
    <source>
        <dbReference type="PIRSR" id="PIRSR605493-1"/>
    </source>
</evidence>
<dbReference type="Pfam" id="PF03737">
    <property type="entry name" value="RraA-like"/>
    <property type="match status" value="1"/>
</dbReference>
<comment type="cofactor">
    <cofactor evidence="9">
        <name>a divalent metal cation</name>
        <dbReference type="ChEBI" id="CHEBI:60240"/>
    </cofactor>
</comment>
<evidence type="ECO:0000256" key="7">
    <source>
        <dbReference type="ARBA" id="ARBA00047973"/>
    </source>
</evidence>
<dbReference type="InterPro" id="IPR005493">
    <property type="entry name" value="RraA/RraA-like"/>
</dbReference>
<organism evidence="10 11">
    <name type="scientific">Rhynchospora breviuscula</name>
    <dbReference type="NCBI Taxonomy" id="2022672"/>
    <lineage>
        <taxon>Eukaryota</taxon>
        <taxon>Viridiplantae</taxon>
        <taxon>Streptophyta</taxon>
        <taxon>Embryophyta</taxon>
        <taxon>Tracheophyta</taxon>
        <taxon>Spermatophyta</taxon>
        <taxon>Magnoliopsida</taxon>
        <taxon>Liliopsida</taxon>
        <taxon>Poales</taxon>
        <taxon>Cyperaceae</taxon>
        <taxon>Cyperoideae</taxon>
        <taxon>Rhynchosporeae</taxon>
        <taxon>Rhynchospora</taxon>
    </lineage>
</organism>
<dbReference type="NCBIfam" id="TIGR01935">
    <property type="entry name" value="NOT-MenG"/>
    <property type="match status" value="1"/>
</dbReference>
<proteinExistence type="inferred from homology"/>
<dbReference type="InterPro" id="IPR036704">
    <property type="entry name" value="RraA/RraA-like_sf"/>
</dbReference>
<keyword evidence="8" id="KW-0460">Magnesium</keyword>
<name>A0A9Q0HYJ4_9POAL</name>
<feature type="binding site" evidence="8">
    <location>
        <begin position="81"/>
        <end position="84"/>
    </location>
    <ligand>
        <name>substrate</name>
    </ligand>
</feature>
<evidence type="ECO:0000256" key="4">
    <source>
        <dbReference type="ARBA" id="ARBA00022723"/>
    </source>
</evidence>
<comment type="function">
    <text evidence="6 9">Catalyzes the aldol cleavage of 4-hydroxy-4-methyl-2-oxoglutarate (HMG) into 2 molecules of pyruvate. Also contains a secondary oxaloacetate (OAA) decarboxylase activity due to the common pyruvate enolate transition state formed following C-C bond cleavage in the retro-aldol and decarboxylation reactions.</text>
</comment>
<dbReference type="AlphaFoldDB" id="A0A9Q0HYJ4"/>
<reference evidence="10" key="1">
    <citation type="journal article" date="2022" name="Cell">
        <title>Repeat-based holocentromeres influence genome architecture and karyotype evolution.</title>
        <authorList>
            <person name="Hofstatter P.G."/>
            <person name="Thangavel G."/>
            <person name="Lux T."/>
            <person name="Neumann P."/>
            <person name="Vondrak T."/>
            <person name="Novak P."/>
            <person name="Zhang M."/>
            <person name="Costa L."/>
            <person name="Castellani M."/>
            <person name="Scott A."/>
            <person name="Toegelov H."/>
            <person name="Fuchs J."/>
            <person name="Mata-Sucre Y."/>
            <person name="Dias Y."/>
            <person name="Vanzela A.L.L."/>
            <person name="Huettel B."/>
            <person name="Almeida C.C.S."/>
            <person name="Simkova H."/>
            <person name="Souza G."/>
            <person name="Pedrosa-Harand A."/>
            <person name="Macas J."/>
            <person name="Mayer K.F.X."/>
            <person name="Houben A."/>
            <person name="Marques A."/>
        </authorList>
    </citation>
    <scope>NUCLEOTIDE SEQUENCE</scope>
    <source>
        <strain evidence="10">RhyBre1mFocal</strain>
    </source>
</reference>
<dbReference type="SUPFAM" id="SSF89562">
    <property type="entry name" value="RraA-like"/>
    <property type="match status" value="1"/>
</dbReference>
<keyword evidence="11" id="KW-1185">Reference proteome</keyword>
<dbReference type="GO" id="GO:0046872">
    <property type="term" value="F:metal ion binding"/>
    <property type="evidence" value="ECO:0007669"/>
    <property type="project" value="UniProtKB-KW"/>
</dbReference>
<dbReference type="PANTHER" id="PTHR33254">
    <property type="entry name" value="4-HYDROXY-4-METHYL-2-OXOGLUTARATE ALDOLASE 3-RELATED"/>
    <property type="match status" value="1"/>
</dbReference>
<dbReference type="GO" id="GO:0008428">
    <property type="term" value="F:ribonuclease inhibitor activity"/>
    <property type="evidence" value="ECO:0007669"/>
    <property type="project" value="InterPro"/>
</dbReference>
<comment type="catalytic activity">
    <reaction evidence="1 9">
        <text>4-hydroxy-4-methyl-2-oxoglutarate = 2 pyruvate</text>
        <dbReference type="Rhea" id="RHEA:22748"/>
        <dbReference type="ChEBI" id="CHEBI:15361"/>
        <dbReference type="ChEBI" id="CHEBI:58276"/>
        <dbReference type="EC" id="4.1.3.17"/>
    </reaction>
</comment>
<dbReference type="EC" id="4.1.1.112" evidence="9"/>
<dbReference type="NCBIfam" id="NF006875">
    <property type="entry name" value="PRK09372.1"/>
    <property type="match status" value="1"/>
</dbReference>
<evidence type="ECO:0000256" key="3">
    <source>
        <dbReference type="ARBA" id="ARBA00011233"/>
    </source>
</evidence>
<protein>
    <recommendedName>
        <fullName evidence="9">4-hydroxy-4-methyl-2-oxoglutarate aldolase</fullName>
        <shortName evidence="9">HMG aldolase</shortName>
        <ecNumber evidence="9">4.1.1.112</ecNumber>
        <ecNumber evidence="9">4.1.3.17</ecNumber>
    </recommendedName>
    <alternativeName>
        <fullName evidence="9">Oxaloacetate decarboxylase</fullName>
    </alternativeName>
</protein>
<evidence type="ECO:0000313" key="11">
    <source>
        <dbReference type="Proteomes" id="UP001151287"/>
    </source>
</evidence>
<evidence type="ECO:0000256" key="6">
    <source>
        <dbReference type="ARBA" id="ARBA00025046"/>
    </source>
</evidence>
<comment type="cofactor">
    <cofactor evidence="8">
        <name>Mg(2+)</name>
        <dbReference type="ChEBI" id="CHEBI:18420"/>
    </cofactor>
</comment>
<dbReference type="Proteomes" id="UP001151287">
    <property type="component" value="Unassembled WGS sequence"/>
</dbReference>
<dbReference type="EMBL" id="JAMQYH010000001">
    <property type="protein sequence ID" value="KAJ1703469.1"/>
    <property type="molecule type" value="Genomic_DNA"/>
</dbReference>
<dbReference type="PANTHER" id="PTHR33254:SF4">
    <property type="entry name" value="4-HYDROXY-4-METHYL-2-OXOGLUTARATE ALDOLASE 3-RELATED"/>
    <property type="match status" value="1"/>
</dbReference>
<dbReference type="CDD" id="cd16841">
    <property type="entry name" value="RraA_family"/>
    <property type="match status" value="1"/>
</dbReference>
<dbReference type="Gene3D" id="3.50.30.40">
    <property type="entry name" value="Ribonuclease E inhibitor RraA/RraA-like"/>
    <property type="match status" value="1"/>
</dbReference>
<comment type="similarity">
    <text evidence="2 9">Belongs to the class II aldolase/RraA-like family.</text>
</comment>
<keyword evidence="5 9" id="KW-0456">Lyase</keyword>
<comment type="caution">
    <text evidence="10">The sequence shown here is derived from an EMBL/GenBank/DDBJ whole genome shotgun (WGS) entry which is preliminary data.</text>
</comment>
<comment type="catalytic activity">
    <reaction evidence="7 9">
        <text>oxaloacetate + H(+) = pyruvate + CO2</text>
        <dbReference type="Rhea" id="RHEA:15641"/>
        <dbReference type="ChEBI" id="CHEBI:15361"/>
        <dbReference type="ChEBI" id="CHEBI:15378"/>
        <dbReference type="ChEBI" id="CHEBI:16452"/>
        <dbReference type="ChEBI" id="CHEBI:16526"/>
        <dbReference type="EC" id="4.1.1.112"/>
    </reaction>
</comment>
<dbReference type="InterPro" id="IPR010203">
    <property type="entry name" value="RraA"/>
</dbReference>
<evidence type="ECO:0000313" key="10">
    <source>
        <dbReference type="EMBL" id="KAJ1703469.1"/>
    </source>
</evidence>
<dbReference type="GO" id="GO:0047443">
    <property type="term" value="F:4-hydroxy-4-methyl-2-oxoglutarate aldolase activity"/>
    <property type="evidence" value="ECO:0007669"/>
    <property type="project" value="UniProtKB-EC"/>
</dbReference>
<dbReference type="EC" id="4.1.3.17" evidence="9"/>
<evidence type="ECO:0000256" key="9">
    <source>
        <dbReference type="RuleBase" id="RU004338"/>
    </source>
</evidence>
<sequence>MASTATAELCDTNQRLVKSGEMRVLDSIFNIYGHNQIFSGPVVTLKVLEDNVIVRETLETKGEGRVLVIDGGGSRRCALLGGNLAQLAHNMGWAGIVINGCVRDVDEINTTDIGVRAIGSNPLKSNKRGIGEKNVPVSMGGTVIFPGEWLYADSDGVIISKNELTV</sequence>
<accession>A0A9Q0HYJ4</accession>
<keyword evidence="4 8" id="KW-0479">Metal-binding</keyword>
<evidence type="ECO:0000256" key="2">
    <source>
        <dbReference type="ARBA" id="ARBA00008621"/>
    </source>
</evidence>
<dbReference type="GO" id="GO:0051252">
    <property type="term" value="P:regulation of RNA metabolic process"/>
    <property type="evidence" value="ECO:0007669"/>
    <property type="project" value="InterPro"/>
</dbReference>
<evidence type="ECO:0000256" key="5">
    <source>
        <dbReference type="ARBA" id="ARBA00023239"/>
    </source>
</evidence>